<dbReference type="EMBL" id="NSFD01000005">
    <property type="protein sequence ID" value="PBA27986.1"/>
    <property type="molecule type" value="Genomic_DNA"/>
</dbReference>
<comment type="caution">
    <text evidence="1">The sequence shown here is derived from an EMBL/GenBank/DDBJ whole genome shotgun (WGS) entry which is preliminary data.</text>
</comment>
<gene>
    <name evidence="1" type="ORF">CKJ66_04675</name>
</gene>
<dbReference type="AlphaFoldDB" id="A0A2A2ZNB2"/>
<dbReference type="RefSeq" id="WP_095795060.1">
    <property type="nucleotide sequence ID" value="NZ_NSFD01000005.1"/>
</dbReference>
<protein>
    <submittedName>
        <fullName evidence="1">Uncharacterized protein</fullName>
    </submittedName>
</protein>
<sequence length="142" mass="15502">MSVPDSEQELRRLEGELRAVIKTRMDLERGLANPDALRAATSRAHRDRDAVTSPLLEEARQGIVDAIGSFHEAWRHVDKCVRQMERFADVIAEAPPRVQECRDEVLAAAPQVREARAQIGARVSAAGLIGVVPGDEGDDGQG</sequence>
<evidence type="ECO:0000313" key="1">
    <source>
        <dbReference type="EMBL" id="PBA27986.1"/>
    </source>
</evidence>
<reference evidence="1 2" key="1">
    <citation type="submission" date="2017-08" db="EMBL/GenBank/DDBJ databases">
        <title>Phylogenetic analysis of Mycobacterium avium complex whole genomes.</title>
        <authorList>
            <person name="Caverly L.J."/>
            <person name="Spilker T."/>
            <person name="Lipuma J."/>
        </authorList>
    </citation>
    <scope>NUCLEOTIDE SEQUENCE [LARGE SCALE GENOMIC DNA]</scope>
    <source>
        <strain evidence="1 2">FLAC0165</strain>
    </source>
</reference>
<accession>A0A2A2ZNB2</accession>
<proteinExistence type="predicted"/>
<dbReference type="Proteomes" id="UP000217768">
    <property type="component" value="Unassembled WGS sequence"/>
</dbReference>
<name>A0A2A2ZNB2_MYCAV</name>
<evidence type="ECO:0000313" key="2">
    <source>
        <dbReference type="Proteomes" id="UP000217768"/>
    </source>
</evidence>
<organism evidence="1 2">
    <name type="scientific">Mycobacterium avium</name>
    <dbReference type="NCBI Taxonomy" id="1764"/>
    <lineage>
        <taxon>Bacteria</taxon>
        <taxon>Bacillati</taxon>
        <taxon>Actinomycetota</taxon>
        <taxon>Actinomycetes</taxon>
        <taxon>Mycobacteriales</taxon>
        <taxon>Mycobacteriaceae</taxon>
        <taxon>Mycobacterium</taxon>
        <taxon>Mycobacterium avium complex (MAC)</taxon>
    </lineage>
</organism>